<keyword evidence="2" id="KW-0602">Photosynthesis</keyword>
<keyword evidence="5" id="KW-0793">Thylakoid</keyword>
<accession>A0A947DH51</accession>
<comment type="similarity">
    <text evidence="7">Belongs to the phycobilisome linker protein family.</text>
</comment>
<gene>
    <name evidence="10" type="ORF">IXB50_15285</name>
</gene>
<evidence type="ECO:0000256" key="5">
    <source>
        <dbReference type="ARBA" id="ARBA00023078"/>
    </source>
</evidence>
<evidence type="ECO:0000256" key="1">
    <source>
        <dbReference type="ARBA" id="ARBA00004445"/>
    </source>
</evidence>
<proteinExistence type="inferred from homology"/>
<evidence type="ECO:0000256" key="3">
    <source>
        <dbReference type="ARBA" id="ARBA00022549"/>
    </source>
</evidence>
<keyword evidence="11" id="KW-1185">Reference proteome</keyword>
<dbReference type="Gene3D" id="1.10.3130.20">
    <property type="entry name" value="Phycobilisome linker domain"/>
    <property type="match status" value="1"/>
</dbReference>
<dbReference type="InterPro" id="IPR001297">
    <property type="entry name" value="PBS_linker_dom"/>
</dbReference>
<keyword evidence="6" id="KW-0472">Membrane</keyword>
<dbReference type="PANTHER" id="PTHR34011">
    <property type="entry name" value="PHYCOBILISOME 32.1 KDA LINKER POLYPEPTIDE, PHYCOCYANIN-ASSOCIATED, ROD 2-RELATED"/>
    <property type="match status" value="1"/>
</dbReference>
<protein>
    <submittedName>
        <fullName evidence="10">Phycobilisome rod-core linker polypeptide</fullName>
    </submittedName>
</protein>
<evidence type="ECO:0000259" key="8">
    <source>
        <dbReference type="PROSITE" id="PS51441"/>
    </source>
</evidence>
<dbReference type="AlphaFoldDB" id="A0A947DH51"/>
<evidence type="ECO:0000256" key="4">
    <source>
        <dbReference type="ARBA" id="ARBA00022738"/>
    </source>
</evidence>
<evidence type="ECO:0000259" key="9">
    <source>
        <dbReference type="PROSITE" id="PS51445"/>
    </source>
</evidence>
<sequence>MALWVADSATLELRPNATEDEVQVVINAVYKQVLGNMHVMDNMRLTSAESFLRNGDITVRGFVRAVAKSDLYRAAFFETSSPYQLIELNFKHLLGRAPQDQSEIAEHVAIYNGQGYDADIDSYLDSAEYLGSFGEDVVPYVRGAQSQIGYKNVNFNRTFALVRGDATSDRGRSARLIGSVAGNLTSKISAPRGGSGTYSNTGKRFRIKASTSSAAAAINRVSNQEYLVSYGQMSKTIQNVLKRGGKIVSITEAGY</sequence>
<dbReference type="GO" id="GO:0031676">
    <property type="term" value="C:plasma membrane-derived thylakoid membrane"/>
    <property type="evidence" value="ECO:0007669"/>
    <property type="project" value="UniProtKB-SubCell"/>
</dbReference>
<dbReference type="EMBL" id="JADOES010000033">
    <property type="protein sequence ID" value="MBT9316790.1"/>
    <property type="molecule type" value="Genomic_DNA"/>
</dbReference>
<keyword evidence="3" id="KW-0042">Antenna complex</keyword>
<dbReference type="GO" id="GO:0015979">
    <property type="term" value="P:photosynthesis"/>
    <property type="evidence" value="ECO:0007669"/>
    <property type="project" value="UniProtKB-KW"/>
</dbReference>
<reference evidence="10" key="2">
    <citation type="journal article" date="2021" name="Mar. Drugs">
        <title>Genome Reduction and Secondary Metabolism of the Marine Sponge-Associated Cyanobacterium Leptothoe.</title>
        <authorList>
            <person name="Konstantinou D."/>
            <person name="Popin R.V."/>
            <person name="Fewer D.P."/>
            <person name="Sivonen K."/>
            <person name="Gkelis S."/>
        </authorList>
    </citation>
    <scope>NUCLEOTIDE SEQUENCE</scope>
    <source>
        <strain evidence="10">TAU-MAC 1115</strain>
    </source>
</reference>
<dbReference type="SMART" id="SM01094">
    <property type="entry name" value="CpcD"/>
    <property type="match status" value="1"/>
</dbReference>
<dbReference type="InterPro" id="IPR016470">
    <property type="entry name" value="Phycobilisome"/>
</dbReference>
<evidence type="ECO:0000256" key="7">
    <source>
        <dbReference type="PROSITE-ProRule" id="PRU00775"/>
    </source>
</evidence>
<dbReference type="Pfam" id="PF01383">
    <property type="entry name" value="CpcD"/>
    <property type="match status" value="1"/>
</dbReference>
<dbReference type="GO" id="GO:0030089">
    <property type="term" value="C:phycobilisome"/>
    <property type="evidence" value="ECO:0007669"/>
    <property type="project" value="UniProtKB-UniRule"/>
</dbReference>
<reference evidence="10" key="1">
    <citation type="submission" date="2020-11" db="EMBL/GenBank/DDBJ databases">
        <authorList>
            <person name="Konstantinou D."/>
            <person name="Gkelis S."/>
            <person name="Popin R."/>
            <person name="Fewer D."/>
            <person name="Sivonen K."/>
        </authorList>
    </citation>
    <scope>NUCLEOTIDE SEQUENCE</scope>
    <source>
        <strain evidence="10">TAU-MAC 1115</strain>
    </source>
</reference>
<dbReference type="Proteomes" id="UP000717364">
    <property type="component" value="Unassembled WGS sequence"/>
</dbReference>
<comment type="subcellular location">
    <subcellularLocation>
        <location evidence="1">Cellular thylakoid membrane</location>
        <topology evidence="1">Peripheral membrane protein</topology>
        <orientation evidence="1">Cytoplasmic side</orientation>
    </subcellularLocation>
</comment>
<dbReference type="PROSITE" id="PS51445">
    <property type="entry name" value="PBS_LINKER"/>
    <property type="match status" value="1"/>
</dbReference>
<comment type="caution">
    <text evidence="10">The sequence shown here is derived from an EMBL/GenBank/DDBJ whole genome shotgun (WGS) entry which is preliminary data.</text>
</comment>
<dbReference type="PANTHER" id="PTHR34011:SF6">
    <property type="entry name" value="PHYCOBILIPROTEIN APCE"/>
    <property type="match status" value="1"/>
</dbReference>
<evidence type="ECO:0000256" key="6">
    <source>
        <dbReference type="ARBA" id="ARBA00023136"/>
    </source>
</evidence>
<dbReference type="Pfam" id="PF00427">
    <property type="entry name" value="PBS_linker_poly"/>
    <property type="match status" value="1"/>
</dbReference>
<dbReference type="InterPro" id="IPR008213">
    <property type="entry name" value="CpcD-like_dom"/>
</dbReference>
<feature type="domain" description="CpcD-like" evidence="8">
    <location>
        <begin position="202"/>
        <end position="253"/>
    </location>
</feature>
<dbReference type="InterPro" id="IPR038255">
    <property type="entry name" value="PBS_linker_sf"/>
</dbReference>
<feature type="domain" description="PBS-linker" evidence="9">
    <location>
        <begin position="1"/>
        <end position="170"/>
    </location>
</feature>
<keyword evidence="4 7" id="KW-0605">Phycobilisome</keyword>
<dbReference type="RefSeq" id="WP_215609857.1">
    <property type="nucleotide sequence ID" value="NZ_JADOES010000033.1"/>
</dbReference>
<evidence type="ECO:0000313" key="10">
    <source>
        <dbReference type="EMBL" id="MBT9316790.1"/>
    </source>
</evidence>
<name>A0A947DH51_9CYAN</name>
<dbReference type="PIRSF" id="PIRSF005898">
    <property type="entry name" value="Phycobilisome_CpeC/CpcI"/>
    <property type="match status" value="1"/>
</dbReference>
<organism evidence="10 11">
    <name type="scientific">Leptothoe spongobia TAU-MAC 1115</name>
    <dbReference type="NCBI Taxonomy" id="1967444"/>
    <lineage>
        <taxon>Bacteria</taxon>
        <taxon>Bacillati</taxon>
        <taxon>Cyanobacteriota</taxon>
        <taxon>Cyanophyceae</taxon>
        <taxon>Nodosilineales</taxon>
        <taxon>Cymatolegaceae</taxon>
        <taxon>Leptothoe</taxon>
        <taxon>Leptothoe spongobia</taxon>
    </lineage>
</organism>
<evidence type="ECO:0000256" key="2">
    <source>
        <dbReference type="ARBA" id="ARBA00022531"/>
    </source>
</evidence>
<evidence type="ECO:0000313" key="11">
    <source>
        <dbReference type="Proteomes" id="UP000717364"/>
    </source>
</evidence>
<dbReference type="PROSITE" id="PS51441">
    <property type="entry name" value="CPCD_LIKE"/>
    <property type="match status" value="1"/>
</dbReference>